<dbReference type="InterPro" id="IPR016164">
    <property type="entry name" value="FAD-linked_Oxase-like_C"/>
</dbReference>
<sequence>MVKKLDKVRLTLFLLVISLVSWSSYKVITLTGEPGKDKDCDPLFKEKLDKKTTLQWVQETIINWVQKGGFINDASCVDKTSIYGIVSITDENDIKDALQFAKANDLKVSLAGAKHSMGGHAFSQGNLVLDMTSFDTVIFDKEKDTVKVQSGATWHEIQEVIHPTHAIMAMQSTDIFTVGGSISVNAHGMDHQAGAVENSIISMRVMLADGSVKTISRTENTELYEHVVGGYGLFAIILEVTLRVVPNDLYKSSREFVDYKEFNSFYVDQIAQKEDVGLTYTHLSTAPGPTFLREGLVYVYTKSNETVRPQEIPPLGEVSSVKLRRLMMNVSKKGDVWQKIRWWSEKYLEPKMESCSISRNDAQVSGEACLVTRNEPMHDSVPYLKNSLKKETDILHEYFIPRDEFVSFIDGMRDIMETQDINLLNASIRVVNAEKGALTYAPVPAYSVVLYINQDTSEEGHKKMEKVTRDLVDLTVTHHGRFFLPYQLHYTAEQLKSSYPEISEFFRLKEQYDSSGLFTNTWYERYKEA</sequence>
<dbReference type="Gene3D" id="3.30.43.10">
    <property type="entry name" value="Uridine Diphospho-n-acetylenolpyruvylglucosamine Reductase, domain 2"/>
    <property type="match status" value="1"/>
</dbReference>
<dbReference type="EMBL" id="PFED01000170">
    <property type="protein sequence ID" value="PJE62583.1"/>
    <property type="molecule type" value="Genomic_DNA"/>
</dbReference>
<dbReference type="InterPro" id="IPR006094">
    <property type="entry name" value="Oxid_FAD_bind_N"/>
</dbReference>
<organism evidence="5 6">
    <name type="scientific">Candidatus Roizmanbacteria bacterium CG10_big_fil_rev_8_21_14_0_10_39_6</name>
    <dbReference type="NCBI Taxonomy" id="1974853"/>
    <lineage>
        <taxon>Bacteria</taxon>
        <taxon>Candidatus Roizmaniibacteriota</taxon>
    </lineage>
</organism>
<evidence type="ECO:0000256" key="1">
    <source>
        <dbReference type="ARBA" id="ARBA00022630"/>
    </source>
</evidence>
<dbReference type="Proteomes" id="UP000229554">
    <property type="component" value="Unassembled WGS sequence"/>
</dbReference>
<dbReference type="SUPFAM" id="SSF55103">
    <property type="entry name" value="FAD-linked oxidases, C-terminal domain"/>
    <property type="match status" value="1"/>
</dbReference>
<dbReference type="Gene3D" id="3.30.465.10">
    <property type="match status" value="1"/>
</dbReference>
<gene>
    <name evidence="5" type="ORF">COU88_04220</name>
</gene>
<protein>
    <submittedName>
        <fullName evidence="5">FAD-binding oxidoreductase</fullName>
    </submittedName>
</protein>
<dbReference type="Pfam" id="PF04030">
    <property type="entry name" value="ALO"/>
    <property type="match status" value="1"/>
</dbReference>
<keyword evidence="2" id="KW-0274">FAD</keyword>
<dbReference type="PROSITE" id="PS51387">
    <property type="entry name" value="FAD_PCMH"/>
    <property type="match status" value="1"/>
</dbReference>
<evidence type="ECO:0000259" key="4">
    <source>
        <dbReference type="PROSITE" id="PS51387"/>
    </source>
</evidence>
<dbReference type="InterPro" id="IPR016167">
    <property type="entry name" value="FAD-bd_PCMH_sub1"/>
</dbReference>
<dbReference type="GO" id="GO:0071949">
    <property type="term" value="F:FAD binding"/>
    <property type="evidence" value="ECO:0007669"/>
    <property type="project" value="InterPro"/>
</dbReference>
<dbReference type="Pfam" id="PF01565">
    <property type="entry name" value="FAD_binding_4"/>
    <property type="match status" value="1"/>
</dbReference>
<feature type="domain" description="FAD-binding PCMH-type" evidence="4">
    <location>
        <begin position="78"/>
        <end position="247"/>
    </location>
</feature>
<dbReference type="SUPFAM" id="SSF56176">
    <property type="entry name" value="FAD-binding/transporter-associated domain-like"/>
    <property type="match status" value="1"/>
</dbReference>
<name>A0A2M8KRQ4_9BACT</name>
<dbReference type="InterPro" id="IPR016166">
    <property type="entry name" value="FAD-bd_PCMH"/>
</dbReference>
<dbReference type="PANTHER" id="PTHR43762:SF1">
    <property type="entry name" value="D-ARABINONO-1,4-LACTONE OXIDASE"/>
    <property type="match status" value="1"/>
</dbReference>
<dbReference type="AlphaFoldDB" id="A0A2M8KRQ4"/>
<evidence type="ECO:0000256" key="2">
    <source>
        <dbReference type="ARBA" id="ARBA00022827"/>
    </source>
</evidence>
<dbReference type="InterPro" id="IPR036318">
    <property type="entry name" value="FAD-bd_PCMH-like_sf"/>
</dbReference>
<dbReference type="GO" id="GO:0003885">
    <property type="term" value="F:D-arabinono-1,4-lactone oxidase activity"/>
    <property type="evidence" value="ECO:0007669"/>
    <property type="project" value="InterPro"/>
</dbReference>
<evidence type="ECO:0000313" key="5">
    <source>
        <dbReference type="EMBL" id="PJE62583.1"/>
    </source>
</evidence>
<dbReference type="InterPro" id="IPR010031">
    <property type="entry name" value="FAD_lactone_oxidase-like"/>
</dbReference>
<evidence type="ECO:0000313" key="6">
    <source>
        <dbReference type="Proteomes" id="UP000229554"/>
    </source>
</evidence>
<reference evidence="6" key="1">
    <citation type="submission" date="2017-09" db="EMBL/GenBank/DDBJ databases">
        <title>Depth-based differentiation of microbial function through sediment-hosted aquifers and enrichment of novel symbionts in the deep terrestrial subsurface.</title>
        <authorList>
            <person name="Probst A.J."/>
            <person name="Ladd B."/>
            <person name="Jarett J.K."/>
            <person name="Geller-Mcgrath D.E."/>
            <person name="Sieber C.M.K."/>
            <person name="Emerson J.B."/>
            <person name="Anantharaman K."/>
            <person name="Thomas B.C."/>
            <person name="Malmstrom R."/>
            <person name="Stieglmeier M."/>
            <person name="Klingl A."/>
            <person name="Woyke T."/>
            <person name="Ryan C.M."/>
            <person name="Banfield J.F."/>
        </authorList>
    </citation>
    <scope>NUCLEOTIDE SEQUENCE [LARGE SCALE GENOMIC DNA]</scope>
</reference>
<keyword evidence="1" id="KW-0285">Flavoprotein</keyword>
<dbReference type="InterPro" id="IPR007173">
    <property type="entry name" value="ALO_C"/>
</dbReference>
<accession>A0A2M8KRQ4</accession>
<dbReference type="PANTHER" id="PTHR43762">
    <property type="entry name" value="L-GULONOLACTONE OXIDASE"/>
    <property type="match status" value="1"/>
</dbReference>
<keyword evidence="3" id="KW-0560">Oxidoreductase</keyword>
<dbReference type="InterPro" id="IPR016169">
    <property type="entry name" value="FAD-bd_PCMH_sub2"/>
</dbReference>
<dbReference type="GO" id="GO:0016020">
    <property type="term" value="C:membrane"/>
    <property type="evidence" value="ECO:0007669"/>
    <property type="project" value="InterPro"/>
</dbReference>
<proteinExistence type="predicted"/>
<comment type="caution">
    <text evidence="5">The sequence shown here is derived from an EMBL/GenBank/DDBJ whole genome shotgun (WGS) entry which is preliminary data.</text>
</comment>
<evidence type="ECO:0000256" key="3">
    <source>
        <dbReference type="ARBA" id="ARBA00023002"/>
    </source>
</evidence>